<gene>
    <name evidence="1" type="ORF">RFULGI_LOCUS6101</name>
</gene>
<dbReference type="AlphaFoldDB" id="A0A9N9C591"/>
<accession>A0A9N9C591</accession>
<dbReference type="Proteomes" id="UP000789396">
    <property type="component" value="Unassembled WGS sequence"/>
</dbReference>
<dbReference type="EMBL" id="CAJVPZ010007518">
    <property type="protein sequence ID" value="CAG8587464.1"/>
    <property type="molecule type" value="Genomic_DNA"/>
</dbReference>
<comment type="caution">
    <text evidence="1">The sequence shown here is derived from an EMBL/GenBank/DDBJ whole genome shotgun (WGS) entry which is preliminary data.</text>
</comment>
<evidence type="ECO:0000313" key="1">
    <source>
        <dbReference type="EMBL" id="CAG8587464.1"/>
    </source>
</evidence>
<sequence length="203" mass="23227">MQKRSCEFSSSQTDTYIETTRIGKEIVNENFNRPLDAEQIPKALELTIELIEKILKDDNKKKKIEYLHHISNYLPPALPIFAVLKVSSVKLCQKRPAIADAELGFEEGNIDLKPVLQKFAAKMKMIKLELKRANQGPTYQDLAEIDQKDKEIQTLSIKLEDIDDDETNDKSDHEMLVGNDDSYKKLNSALSERSLKQKALQHV</sequence>
<keyword evidence="2" id="KW-1185">Reference proteome</keyword>
<name>A0A9N9C591_9GLOM</name>
<organism evidence="1 2">
    <name type="scientific">Racocetra fulgida</name>
    <dbReference type="NCBI Taxonomy" id="60492"/>
    <lineage>
        <taxon>Eukaryota</taxon>
        <taxon>Fungi</taxon>
        <taxon>Fungi incertae sedis</taxon>
        <taxon>Mucoromycota</taxon>
        <taxon>Glomeromycotina</taxon>
        <taxon>Glomeromycetes</taxon>
        <taxon>Diversisporales</taxon>
        <taxon>Gigasporaceae</taxon>
        <taxon>Racocetra</taxon>
    </lineage>
</organism>
<feature type="non-terminal residue" evidence="1">
    <location>
        <position position="1"/>
    </location>
</feature>
<reference evidence="1" key="1">
    <citation type="submission" date="2021-06" db="EMBL/GenBank/DDBJ databases">
        <authorList>
            <person name="Kallberg Y."/>
            <person name="Tangrot J."/>
            <person name="Rosling A."/>
        </authorList>
    </citation>
    <scope>NUCLEOTIDE SEQUENCE</scope>
    <source>
        <strain evidence="1">IN212</strain>
    </source>
</reference>
<proteinExistence type="predicted"/>
<evidence type="ECO:0000313" key="2">
    <source>
        <dbReference type="Proteomes" id="UP000789396"/>
    </source>
</evidence>
<protein>
    <submittedName>
        <fullName evidence="1">7343_t:CDS:1</fullName>
    </submittedName>
</protein>